<evidence type="ECO:0000313" key="3">
    <source>
        <dbReference type="Proteomes" id="UP001187415"/>
    </source>
</evidence>
<feature type="region of interest" description="Disordered" evidence="1">
    <location>
        <begin position="1"/>
        <end position="37"/>
    </location>
</feature>
<protein>
    <submittedName>
        <fullName evidence="2">Uncharacterized protein</fullName>
    </submittedName>
</protein>
<keyword evidence="3" id="KW-1185">Reference proteome</keyword>
<feature type="compositionally biased region" description="Basic and acidic residues" evidence="1">
    <location>
        <begin position="18"/>
        <end position="37"/>
    </location>
</feature>
<gene>
    <name evidence="2" type="ORF">Q5P01_002673</name>
</gene>
<organism evidence="2 3">
    <name type="scientific">Channa striata</name>
    <name type="common">Snakehead murrel</name>
    <name type="synonym">Ophicephalus striatus</name>
    <dbReference type="NCBI Taxonomy" id="64152"/>
    <lineage>
        <taxon>Eukaryota</taxon>
        <taxon>Metazoa</taxon>
        <taxon>Chordata</taxon>
        <taxon>Craniata</taxon>
        <taxon>Vertebrata</taxon>
        <taxon>Euteleostomi</taxon>
        <taxon>Actinopterygii</taxon>
        <taxon>Neopterygii</taxon>
        <taxon>Teleostei</taxon>
        <taxon>Neoteleostei</taxon>
        <taxon>Acanthomorphata</taxon>
        <taxon>Anabantaria</taxon>
        <taxon>Anabantiformes</taxon>
        <taxon>Channoidei</taxon>
        <taxon>Channidae</taxon>
        <taxon>Channa</taxon>
    </lineage>
</organism>
<dbReference type="EMBL" id="JAUPFM010000001">
    <property type="protein sequence ID" value="KAK2863140.1"/>
    <property type="molecule type" value="Genomic_DNA"/>
</dbReference>
<proteinExistence type="predicted"/>
<evidence type="ECO:0000313" key="2">
    <source>
        <dbReference type="EMBL" id="KAK2863140.1"/>
    </source>
</evidence>
<dbReference type="AlphaFoldDB" id="A0AA88NPM5"/>
<dbReference type="Proteomes" id="UP001187415">
    <property type="component" value="Unassembled WGS sequence"/>
</dbReference>
<reference evidence="2" key="1">
    <citation type="submission" date="2023-07" db="EMBL/GenBank/DDBJ databases">
        <title>Chromosome-level Genome Assembly of Striped Snakehead (Channa striata).</title>
        <authorList>
            <person name="Liu H."/>
        </authorList>
    </citation>
    <scope>NUCLEOTIDE SEQUENCE</scope>
    <source>
        <strain evidence="2">Gz</strain>
        <tissue evidence="2">Muscle</tissue>
    </source>
</reference>
<evidence type="ECO:0000256" key="1">
    <source>
        <dbReference type="SAM" id="MobiDB-lite"/>
    </source>
</evidence>
<name>A0AA88NPM5_CHASR</name>
<comment type="caution">
    <text evidence="2">The sequence shown here is derived from an EMBL/GenBank/DDBJ whole genome shotgun (WGS) entry which is preliminary data.</text>
</comment>
<accession>A0AA88NPM5</accession>
<sequence>MVCVVDSSGGKTGRKRAWPAEKPEVGGDRQTHRNVQDSERSCDFFGESCPSTSLEVSKPTWITRLGACVVKKTGCHLPESGVIFNNPSLDWKT</sequence>